<keyword evidence="2 6" id="KW-0812">Transmembrane</keyword>
<evidence type="ECO:0000256" key="3">
    <source>
        <dbReference type="ARBA" id="ARBA00022824"/>
    </source>
</evidence>
<dbReference type="Pfam" id="PF11712">
    <property type="entry name" value="Vma12"/>
    <property type="match status" value="1"/>
</dbReference>
<evidence type="ECO:0000256" key="2">
    <source>
        <dbReference type="ARBA" id="ARBA00022692"/>
    </source>
</evidence>
<dbReference type="GO" id="GO:0070072">
    <property type="term" value="P:vacuolar proton-transporting V-type ATPase complex assembly"/>
    <property type="evidence" value="ECO:0007669"/>
    <property type="project" value="InterPro"/>
</dbReference>
<dbReference type="eggNOG" id="ENOG502RXKD">
    <property type="taxonomic scope" value="Eukaryota"/>
</dbReference>
<accession>A0A1C1CH83</accession>
<dbReference type="Proteomes" id="UP000094526">
    <property type="component" value="Unassembled WGS sequence"/>
</dbReference>
<keyword evidence="3" id="KW-0256">Endoplasmic reticulum</keyword>
<keyword evidence="5 6" id="KW-0472">Membrane</keyword>
<comment type="caution">
    <text evidence="7">The sequence shown here is derived from an EMBL/GenBank/DDBJ whole genome shotgun (WGS) entry which is preliminary data.</text>
</comment>
<dbReference type="InterPro" id="IPR021013">
    <property type="entry name" value="ATPase_Vma12"/>
</dbReference>
<evidence type="ECO:0000256" key="6">
    <source>
        <dbReference type="SAM" id="Phobius"/>
    </source>
</evidence>
<proteinExistence type="predicted"/>
<dbReference type="PANTHER" id="PTHR31394">
    <property type="entry name" value="TRANSMEMBRANE PROTEIN 199"/>
    <property type="match status" value="1"/>
</dbReference>
<dbReference type="PANTHER" id="PTHR31394:SF1">
    <property type="entry name" value="TRANSMEMBRANE PROTEIN 199"/>
    <property type="match status" value="1"/>
</dbReference>
<name>A0A1C1CH83_9EURO</name>
<dbReference type="GO" id="GO:0005789">
    <property type="term" value="C:endoplasmic reticulum membrane"/>
    <property type="evidence" value="ECO:0007669"/>
    <property type="project" value="UniProtKB-SubCell"/>
</dbReference>
<dbReference type="VEuPathDB" id="FungiDB:CLCR_03657"/>
<keyword evidence="4 6" id="KW-1133">Transmembrane helix</keyword>
<feature type="transmembrane region" description="Helical" evidence="6">
    <location>
        <begin position="128"/>
        <end position="151"/>
    </location>
</feature>
<comment type="subcellular location">
    <subcellularLocation>
        <location evidence="1">Endoplasmic reticulum membrane</location>
        <topology evidence="1">Multi-pass membrane protein</topology>
    </subcellularLocation>
</comment>
<organism evidence="7 8">
    <name type="scientific">Cladophialophora carrionii</name>
    <dbReference type="NCBI Taxonomy" id="86049"/>
    <lineage>
        <taxon>Eukaryota</taxon>
        <taxon>Fungi</taxon>
        <taxon>Dikarya</taxon>
        <taxon>Ascomycota</taxon>
        <taxon>Pezizomycotina</taxon>
        <taxon>Eurotiomycetes</taxon>
        <taxon>Chaetothyriomycetidae</taxon>
        <taxon>Chaetothyriales</taxon>
        <taxon>Herpotrichiellaceae</taxon>
        <taxon>Cladophialophora</taxon>
    </lineage>
</organism>
<reference evidence="8" key="1">
    <citation type="submission" date="2015-07" db="EMBL/GenBank/DDBJ databases">
        <authorList>
            <person name="Teixeira M.M."/>
            <person name="Souza R.C."/>
            <person name="Almeida L.G."/>
            <person name="Vicente V.A."/>
            <person name="de Hoog S."/>
            <person name="Bocca A.L."/>
            <person name="de Almeida S.R."/>
            <person name="Vasconcelos A.T."/>
            <person name="Felipe M.S."/>
        </authorList>
    </citation>
    <scope>NUCLEOTIDE SEQUENCE [LARGE SCALE GENOMIC DNA]</scope>
    <source>
        <strain evidence="8">KSF</strain>
    </source>
</reference>
<sequence length="265" mass="29511">MVLLQATPRILSAISSLSSADISALTNDETTLPTSCEQPIEHKTLIALSRRLSKPQGHRSSTLDILLRGTHVYIPPPPPKPQPSAEYIALMDRLRKEQEQREYAGLVSKREAAGLTSDNEKDDISPSLVLNILLSIVLCAMAVFHLTRWWSNDGVRVLLSLATGIVVGVAEVVVYMAYLRKVAVSKQKERSRTERKTVIGEYRGEQILTDAHGRAVSIDAATMMEKEEIWGRGINGGMRRRVREKWEKEQKNARRNSLSSSGISI</sequence>
<evidence type="ECO:0000256" key="1">
    <source>
        <dbReference type="ARBA" id="ARBA00004477"/>
    </source>
</evidence>
<evidence type="ECO:0000313" key="8">
    <source>
        <dbReference type="Proteomes" id="UP000094526"/>
    </source>
</evidence>
<evidence type="ECO:0008006" key="9">
    <source>
        <dbReference type="Google" id="ProtNLM"/>
    </source>
</evidence>
<evidence type="ECO:0000256" key="5">
    <source>
        <dbReference type="ARBA" id="ARBA00023136"/>
    </source>
</evidence>
<gene>
    <name evidence="7" type="ORF">CLCR_03657</name>
</gene>
<evidence type="ECO:0000256" key="4">
    <source>
        <dbReference type="ARBA" id="ARBA00022989"/>
    </source>
</evidence>
<dbReference type="AlphaFoldDB" id="A0A1C1CH83"/>
<protein>
    <recommendedName>
        <fullName evidence="9">Endoplasmic reticulum-based factor for assembly of V-ATPase</fullName>
    </recommendedName>
</protein>
<dbReference type="OrthoDB" id="19981at2759"/>
<feature type="transmembrane region" description="Helical" evidence="6">
    <location>
        <begin position="157"/>
        <end position="178"/>
    </location>
</feature>
<evidence type="ECO:0000313" key="7">
    <source>
        <dbReference type="EMBL" id="OCT47873.1"/>
    </source>
</evidence>
<dbReference type="VEuPathDB" id="FungiDB:G647_04481"/>
<keyword evidence="8" id="KW-1185">Reference proteome</keyword>
<dbReference type="STRING" id="86049.A0A1C1CH83"/>
<dbReference type="EMBL" id="LGRB01000013">
    <property type="protein sequence ID" value="OCT47873.1"/>
    <property type="molecule type" value="Genomic_DNA"/>
</dbReference>